<evidence type="ECO:0000256" key="1">
    <source>
        <dbReference type="ARBA" id="ARBA00004496"/>
    </source>
</evidence>
<dbReference type="CDD" id="cd03242">
    <property type="entry name" value="ABC_RecF"/>
    <property type="match status" value="1"/>
</dbReference>
<dbReference type="PROSITE" id="PS00617">
    <property type="entry name" value="RECF_1"/>
    <property type="match status" value="1"/>
</dbReference>
<evidence type="ECO:0000313" key="15">
    <source>
        <dbReference type="EMBL" id="QIL49985.1"/>
    </source>
</evidence>
<dbReference type="KEGG" id="wco:G7084_00790"/>
<dbReference type="Proteomes" id="UP000500741">
    <property type="component" value="Chromosome"/>
</dbReference>
<dbReference type="InterPro" id="IPR027417">
    <property type="entry name" value="P-loop_NTPase"/>
</dbReference>
<comment type="similarity">
    <text evidence="2 12 13">Belongs to the RecF family.</text>
</comment>
<evidence type="ECO:0000256" key="3">
    <source>
        <dbReference type="ARBA" id="ARBA00020170"/>
    </source>
</evidence>
<evidence type="ECO:0000313" key="16">
    <source>
        <dbReference type="Proteomes" id="UP000500741"/>
    </source>
</evidence>
<gene>
    <name evidence="12 15" type="primary">recF</name>
    <name evidence="15" type="ORF">G7084_00790</name>
</gene>
<proteinExistence type="inferred from homology"/>
<evidence type="ECO:0000256" key="6">
    <source>
        <dbReference type="ARBA" id="ARBA00022741"/>
    </source>
</evidence>
<evidence type="ECO:0000256" key="2">
    <source>
        <dbReference type="ARBA" id="ARBA00008016"/>
    </source>
</evidence>
<keyword evidence="4 12" id="KW-0963">Cytoplasm</keyword>
<dbReference type="GO" id="GO:0009432">
    <property type="term" value="P:SOS response"/>
    <property type="evidence" value="ECO:0007669"/>
    <property type="project" value="UniProtKB-UniRule"/>
</dbReference>
<dbReference type="InterPro" id="IPR042174">
    <property type="entry name" value="RecF_2"/>
</dbReference>
<dbReference type="InterPro" id="IPR003395">
    <property type="entry name" value="RecF/RecN/SMC_N"/>
</dbReference>
<dbReference type="PANTHER" id="PTHR32182">
    <property type="entry name" value="DNA REPLICATION AND REPAIR PROTEIN RECF"/>
    <property type="match status" value="1"/>
</dbReference>
<keyword evidence="7 12" id="KW-0227">DNA damage</keyword>
<keyword evidence="10 12" id="KW-0234">DNA repair</keyword>
<keyword evidence="9 12" id="KW-0238">DNA-binding</keyword>
<evidence type="ECO:0000256" key="10">
    <source>
        <dbReference type="ARBA" id="ARBA00023204"/>
    </source>
</evidence>
<feature type="binding site" evidence="12">
    <location>
        <begin position="30"/>
        <end position="37"/>
    </location>
    <ligand>
        <name>ATP</name>
        <dbReference type="ChEBI" id="CHEBI:30616"/>
    </ligand>
</feature>
<dbReference type="GO" id="GO:0005524">
    <property type="term" value="F:ATP binding"/>
    <property type="evidence" value="ECO:0007669"/>
    <property type="project" value="UniProtKB-UniRule"/>
</dbReference>
<evidence type="ECO:0000259" key="14">
    <source>
        <dbReference type="Pfam" id="PF02463"/>
    </source>
</evidence>
<feature type="domain" description="RecF/RecN/SMC N-terminal" evidence="14">
    <location>
        <begin position="4"/>
        <end position="363"/>
    </location>
</feature>
<evidence type="ECO:0000256" key="5">
    <source>
        <dbReference type="ARBA" id="ARBA00022705"/>
    </source>
</evidence>
<evidence type="ECO:0000256" key="7">
    <source>
        <dbReference type="ARBA" id="ARBA00022763"/>
    </source>
</evidence>
<dbReference type="GO" id="GO:0000731">
    <property type="term" value="P:DNA synthesis involved in DNA repair"/>
    <property type="evidence" value="ECO:0007669"/>
    <property type="project" value="TreeGrafter"/>
</dbReference>
<dbReference type="GO" id="GO:0006302">
    <property type="term" value="P:double-strand break repair"/>
    <property type="evidence" value="ECO:0007669"/>
    <property type="project" value="TreeGrafter"/>
</dbReference>
<dbReference type="Pfam" id="PF02463">
    <property type="entry name" value="SMC_N"/>
    <property type="match status" value="1"/>
</dbReference>
<comment type="function">
    <text evidence="12 13">The RecF protein is involved in DNA metabolism; it is required for DNA replication and normal SOS inducibility. RecF binds preferentially to single-stranded, linear DNA. It also seems to bind ATP.</text>
</comment>
<dbReference type="AlphaFoldDB" id="A0A6G8AYF0"/>
<name>A0A6G8AYF0_9LACO</name>
<dbReference type="PANTHER" id="PTHR32182:SF0">
    <property type="entry name" value="DNA REPLICATION AND REPAIR PROTEIN RECF"/>
    <property type="match status" value="1"/>
</dbReference>
<evidence type="ECO:0000256" key="9">
    <source>
        <dbReference type="ARBA" id="ARBA00023125"/>
    </source>
</evidence>
<evidence type="ECO:0000256" key="8">
    <source>
        <dbReference type="ARBA" id="ARBA00022840"/>
    </source>
</evidence>
<evidence type="ECO:0000256" key="12">
    <source>
        <dbReference type="HAMAP-Rule" id="MF_00365"/>
    </source>
</evidence>
<dbReference type="PROSITE" id="PS00618">
    <property type="entry name" value="RECF_2"/>
    <property type="match status" value="1"/>
</dbReference>
<dbReference type="HAMAP" id="MF_00365">
    <property type="entry name" value="RecF"/>
    <property type="match status" value="1"/>
</dbReference>
<keyword evidence="11 12" id="KW-0742">SOS response</keyword>
<keyword evidence="16" id="KW-1185">Reference proteome</keyword>
<dbReference type="FunFam" id="1.20.1050.90:FF:000002">
    <property type="entry name" value="DNA replication and repair protein RecF"/>
    <property type="match status" value="1"/>
</dbReference>
<dbReference type="Gene3D" id="3.40.50.300">
    <property type="entry name" value="P-loop containing nucleotide triphosphate hydrolases"/>
    <property type="match status" value="1"/>
</dbReference>
<keyword evidence="6 12" id="KW-0547">Nucleotide-binding</keyword>
<dbReference type="NCBIfam" id="TIGR00611">
    <property type="entry name" value="recf"/>
    <property type="match status" value="1"/>
</dbReference>
<protein>
    <recommendedName>
        <fullName evidence="3 12">DNA replication and repair protein RecF</fullName>
    </recommendedName>
</protein>
<organism evidence="15 16">
    <name type="scientific">Weissella coleopterorum</name>
    <dbReference type="NCBI Taxonomy" id="2714949"/>
    <lineage>
        <taxon>Bacteria</taxon>
        <taxon>Bacillati</taxon>
        <taxon>Bacillota</taxon>
        <taxon>Bacilli</taxon>
        <taxon>Lactobacillales</taxon>
        <taxon>Lactobacillaceae</taxon>
        <taxon>Weissella</taxon>
    </lineage>
</organism>
<evidence type="ECO:0000256" key="11">
    <source>
        <dbReference type="ARBA" id="ARBA00023236"/>
    </source>
</evidence>
<keyword evidence="5 12" id="KW-0235">DNA replication</keyword>
<dbReference type="SUPFAM" id="SSF52540">
    <property type="entry name" value="P-loop containing nucleoside triphosphate hydrolases"/>
    <property type="match status" value="1"/>
</dbReference>
<reference evidence="15 16" key="1">
    <citation type="submission" date="2020-03" db="EMBL/GenBank/DDBJ databases">
        <title>Weissella sp. nov., isolated from Cybister lewisianus.</title>
        <authorList>
            <person name="Hyun D.-W."/>
            <person name="Bae J.-W."/>
        </authorList>
    </citation>
    <scope>NUCLEOTIDE SEQUENCE [LARGE SCALE GENOMIC DNA]</scope>
    <source>
        <strain evidence="15 16">HDW19</strain>
    </source>
</reference>
<dbReference type="GO" id="GO:0003697">
    <property type="term" value="F:single-stranded DNA binding"/>
    <property type="evidence" value="ECO:0007669"/>
    <property type="project" value="UniProtKB-UniRule"/>
</dbReference>
<dbReference type="RefSeq" id="WP_166009147.1">
    <property type="nucleotide sequence ID" value="NZ_CP049888.1"/>
</dbReference>
<accession>A0A6G8AYF0</accession>
<comment type="subcellular location">
    <subcellularLocation>
        <location evidence="1 12 13">Cytoplasm</location>
    </subcellularLocation>
</comment>
<dbReference type="InterPro" id="IPR018078">
    <property type="entry name" value="DNA-binding_RecF_CS"/>
</dbReference>
<dbReference type="Gene3D" id="1.20.1050.90">
    <property type="entry name" value="RecF/RecN/SMC, N-terminal domain"/>
    <property type="match status" value="1"/>
</dbReference>
<sequence>MRLLSLELDNFRNYQNLAVEFSPGVNVFLGENAQGKTNLLEAIYVLALARSHRAHSDKELIGWTQKTAEIKGIVERRTGKTPLSLAFNPKGKKARMNHLDQAKLANYIGQMNVILFAPEDLNLVKGSPQIRRQFIDREFSQMSPKYLYIANQYRAILKQRNQYLKQLSHHENTDELFLDVLTEQLITYGSELIERRLKLIQQLDAAAAPIQAAITKDQEHLKIEYVSQLSEKDLSDIKMIQSSLKQHFDRLKKREIQMGTTLLGPHRDDLKFMVNDHDVATFGSQGQQRTTALAVKLAEIDLMKAETGEEPILLLDDVLSELDSTRQTHLLTAMQDRVQTFITTPSLNDITQQLIQTPRIFKVAHGTLTLQAEMKTDDIPNFEKASN</sequence>
<dbReference type="GO" id="GO:0006260">
    <property type="term" value="P:DNA replication"/>
    <property type="evidence" value="ECO:0007669"/>
    <property type="project" value="UniProtKB-UniRule"/>
</dbReference>
<dbReference type="GO" id="GO:0005737">
    <property type="term" value="C:cytoplasm"/>
    <property type="evidence" value="ECO:0007669"/>
    <property type="project" value="UniProtKB-SubCell"/>
</dbReference>
<dbReference type="InterPro" id="IPR001238">
    <property type="entry name" value="DNA-binding_RecF"/>
</dbReference>
<evidence type="ECO:0000256" key="13">
    <source>
        <dbReference type="RuleBase" id="RU000578"/>
    </source>
</evidence>
<dbReference type="EMBL" id="CP049888">
    <property type="protein sequence ID" value="QIL49985.1"/>
    <property type="molecule type" value="Genomic_DNA"/>
</dbReference>
<keyword evidence="8 12" id="KW-0067">ATP-binding</keyword>
<evidence type="ECO:0000256" key="4">
    <source>
        <dbReference type="ARBA" id="ARBA00022490"/>
    </source>
</evidence>